<evidence type="ECO:0000256" key="4">
    <source>
        <dbReference type="RuleBase" id="RU000411"/>
    </source>
</evidence>
<dbReference type="OrthoDB" id="671595at2759"/>
<dbReference type="PANTHER" id="PTHR11461">
    <property type="entry name" value="SERINE PROTEASE INHIBITOR, SERPIN"/>
    <property type="match status" value="1"/>
</dbReference>
<evidence type="ECO:0000256" key="5">
    <source>
        <dbReference type="SAM" id="SignalP"/>
    </source>
</evidence>
<dbReference type="InterPro" id="IPR042178">
    <property type="entry name" value="Serpin_sf_1"/>
</dbReference>
<sequence length="418" mass="46060">MASSFHRVLFLVGLCAPVYCIPPSSTPSKRPPKPPSMKGTPAYQVSRSNTNFAFHLYQRLVLQNPGRNIFFSPVSVSTSLAMLSLGARSATKSQILQSLNFSLTHTAESVIHLGFQHLVHSLNVPSKDRSLRVGSALFVRKGLALQADFLDRSKRLYEAKVFSTDFSSTFAAQEKINSYVAKETSGKVTDIIQDLDPLTAMVLVNHIFFKAKWTKPFNPADTIKGFSFLVGQGTTVHVPMMHQTEEFAFGVDPELDCSVLQMDYGPDTMALFVLPSKGKMGQLEQALSPRTLEKWSHSLQKRRIEVLIPRFSMSASYNLETILPKMGIHDAFDRNADFSGITKSDSLQVSKAAHKAVLAVSEEGTEAVAATATNIILRSKDGPSSPIICFNSTFLVMIVDKHIESMLFLGKVQNPTQV</sequence>
<dbReference type="PANTHER" id="PTHR11461:SF40">
    <property type="entry name" value="SERPIN A9"/>
    <property type="match status" value="1"/>
</dbReference>
<dbReference type="Gene3D" id="3.30.497.10">
    <property type="entry name" value="Antithrombin, subunit I, domain 2"/>
    <property type="match status" value="1"/>
</dbReference>
<evidence type="ECO:0000256" key="1">
    <source>
        <dbReference type="ARBA" id="ARBA00009500"/>
    </source>
</evidence>
<dbReference type="Gene3D" id="2.10.310.10">
    <property type="entry name" value="Serpins superfamily"/>
    <property type="match status" value="1"/>
</dbReference>
<evidence type="ECO:0000313" key="7">
    <source>
        <dbReference type="Ensembl" id="ENSCCNP00000012588.1"/>
    </source>
</evidence>
<reference evidence="8" key="2">
    <citation type="submission" date="2025-04" db="UniProtKB">
        <authorList>
            <consortium name="RefSeq"/>
        </authorList>
    </citation>
    <scope>IDENTIFICATION</scope>
    <source>
        <tissue evidence="8">Leukocyte</tissue>
    </source>
</reference>
<name>A0A8B7WAT4_CASCN</name>
<dbReference type="Gene3D" id="2.30.39.10">
    <property type="entry name" value="Alpha-1-antitrypsin, domain 1"/>
    <property type="match status" value="1"/>
</dbReference>
<proteinExistence type="inferred from homology"/>
<feature type="signal peptide" evidence="5">
    <location>
        <begin position="1"/>
        <end position="20"/>
    </location>
</feature>
<dbReference type="GO" id="GO:0004867">
    <property type="term" value="F:serine-type endopeptidase inhibitor activity"/>
    <property type="evidence" value="ECO:0007669"/>
    <property type="project" value="InterPro"/>
</dbReference>
<accession>A0A8B7WAT4</accession>
<keyword evidence="2 5" id="KW-0732">Signal</keyword>
<dbReference type="InterPro" id="IPR000215">
    <property type="entry name" value="Serpin_fam"/>
</dbReference>
<keyword evidence="3" id="KW-0325">Glycoprotein</keyword>
<dbReference type="RefSeq" id="XP_020040969.1">
    <property type="nucleotide sequence ID" value="XM_020185380.1"/>
</dbReference>
<feature type="domain" description="Serpin" evidence="6">
    <location>
        <begin position="54"/>
        <end position="415"/>
    </location>
</feature>
<dbReference type="FunFam" id="3.30.497.10:FF:000001">
    <property type="entry name" value="Serine protease inhibitor"/>
    <property type="match status" value="1"/>
</dbReference>
<evidence type="ECO:0000259" key="6">
    <source>
        <dbReference type="SMART" id="SM00093"/>
    </source>
</evidence>
<dbReference type="KEGG" id="ccan:109700269"/>
<feature type="chain" id="PRO_5044665357" evidence="5">
    <location>
        <begin position="21"/>
        <end position="418"/>
    </location>
</feature>
<evidence type="ECO:0000256" key="2">
    <source>
        <dbReference type="ARBA" id="ARBA00022729"/>
    </source>
</evidence>
<dbReference type="CTD" id="327657"/>
<comment type="similarity">
    <text evidence="1 4">Belongs to the serpin family.</text>
</comment>
<dbReference type="GO" id="GO:0005615">
    <property type="term" value="C:extracellular space"/>
    <property type="evidence" value="ECO:0007669"/>
    <property type="project" value="InterPro"/>
</dbReference>
<evidence type="ECO:0000313" key="8">
    <source>
        <dbReference type="RefSeq" id="XP_020040969.1"/>
    </source>
</evidence>
<dbReference type="InterPro" id="IPR023796">
    <property type="entry name" value="Serpin_dom"/>
</dbReference>
<gene>
    <name evidence="7 8" type="primary">Serpina9</name>
</gene>
<dbReference type="FunFam" id="2.30.39.10:FF:000003">
    <property type="entry name" value="alpha-1-antitrypsin isoform X1"/>
    <property type="match status" value="1"/>
</dbReference>
<dbReference type="SUPFAM" id="SSF56574">
    <property type="entry name" value="Serpins"/>
    <property type="match status" value="1"/>
</dbReference>
<dbReference type="AlphaFoldDB" id="A0A8B7WAT4"/>
<dbReference type="InterPro" id="IPR036186">
    <property type="entry name" value="Serpin_sf"/>
</dbReference>
<organism evidence="8">
    <name type="scientific">Castor canadensis</name>
    <name type="common">American beaver</name>
    <dbReference type="NCBI Taxonomy" id="51338"/>
    <lineage>
        <taxon>Eukaryota</taxon>
        <taxon>Metazoa</taxon>
        <taxon>Chordata</taxon>
        <taxon>Craniata</taxon>
        <taxon>Vertebrata</taxon>
        <taxon>Euteleostomi</taxon>
        <taxon>Mammalia</taxon>
        <taxon>Eutheria</taxon>
        <taxon>Euarchontoglires</taxon>
        <taxon>Glires</taxon>
        <taxon>Rodentia</taxon>
        <taxon>Castorimorpha</taxon>
        <taxon>Castoridae</taxon>
        <taxon>Castor</taxon>
    </lineage>
</organism>
<dbReference type="InterPro" id="IPR042185">
    <property type="entry name" value="Serpin_sf_2"/>
</dbReference>
<reference evidence="7" key="1">
    <citation type="submission" date="2023-09" db="UniProtKB">
        <authorList>
            <consortium name="Ensembl"/>
        </authorList>
    </citation>
    <scope>IDENTIFICATION</scope>
</reference>
<dbReference type="Ensembl" id="ENSCCNT00000016526.1">
    <property type="protein sequence ID" value="ENSCCNP00000012588.1"/>
    <property type="gene ID" value="ENSCCNG00000013071.1"/>
</dbReference>
<dbReference type="Pfam" id="PF00079">
    <property type="entry name" value="Serpin"/>
    <property type="match status" value="1"/>
</dbReference>
<evidence type="ECO:0000256" key="3">
    <source>
        <dbReference type="ARBA" id="ARBA00023180"/>
    </source>
</evidence>
<dbReference type="SMART" id="SM00093">
    <property type="entry name" value="SERPIN"/>
    <property type="match status" value="1"/>
</dbReference>
<protein>
    <submittedName>
        <fullName evidence="8">Serpin A9</fullName>
    </submittedName>
</protein>